<dbReference type="HOGENOM" id="CLU_2227016_0_0_1"/>
<accession>A0A0D9VNZ2</accession>
<reference evidence="1 2" key="1">
    <citation type="submission" date="2012-08" db="EMBL/GenBank/DDBJ databases">
        <title>Oryza genome evolution.</title>
        <authorList>
            <person name="Wing R.A."/>
        </authorList>
    </citation>
    <scope>NUCLEOTIDE SEQUENCE</scope>
</reference>
<evidence type="ECO:0000313" key="2">
    <source>
        <dbReference type="Proteomes" id="UP000032180"/>
    </source>
</evidence>
<keyword evidence="2" id="KW-1185">Reference proteome</keyword>
<dbReference type="Gramene" id="LPERR03G01910.3">
    <property type="protein sequence ID" value="LPERR03G01910.3"/>
    <property type="gene ID" value="LPERR03G01910"/>
</dbReference>
<protein>
    <submittedName>
        <fullName evidence="1">Uncharacterized protein</fullName>
    </submittedName>
</protein>
<proteinExistence type="predicted"/>
<evidence type="ECO:0000313" key="1">
    <source>
        <dbReference type="EnsemblPlants" id="LPERR03G01910.3"/>
    </source>
</evidence>
<organism evidence="1 2">
    <name type="scientific">Leersia perrieri</name>
    <dbReference type="NCBI Taxonomy" id="77586"/>
    <lineage>
        <taxon>Eukaryota</taxon>
        <taxon>Viridiplantae</taxon>
        <taxon>Streptophyta</taxon>
        <taxon>Embryophyta</taxon>
        <taxon>Tracheophyta</taxon>
        <taxon>Spermatophyta</taxon>
        <taxon>Magnoliopsida</taxon>
        <taxon>Liliopsida</taxon>
        <taxon>Poales</taxon>
        <taxon>Poaceae</taxon>
        <taxon>BOP clade</taxon>
        <taxon>Oryzoideae</taxon>
        <taxon>Oryzeae</taxon>
        <taxon>Oryzinae</taxon>
        <taxon>Leersia</taxon>
    </lineage>
</organism>
<dbReference type="EnsemblPlants" id="LPERR03G01910.3">
    <property type="protein sequence ID" value="LPERR03G01910.3"/>
    <property type="gene ID" value="LPERR03G01910"/>
</dbReference>
<reference evidence="2" key="2">
    <citation type="submission" date="2013-12" db="EMBL/GenBank/DDBJ databases">
        <authorList>
            <person name="Yu Y."/>
            <person name="Lee S."/>
            <person name="de Baynast K."/>
            <person name="Wissotski M."/>
            <person name="Liu L."/>
            <person name="Talag J."/>
            <person name="Goicoechea J."/>
            <person name="Angelova A."/>
            <person name="Jetty R."/>
            <person name="Kudrna D."/>
            <person name="Golser W."/>
            <person name="Rivera L."/>
            <person name="Zhang J."/>
            <person name="Wing R."/>
        </authorList>
    </citation>
    <scope>NUCLEOTIDE SEQUENCE</scope>
</reference>
<reference evidence="1" key="3">
    <citation type="submission" date="2015-04" db="UniProtKB">
        <authorList>
            <consortium name="EnsemblPlants"/>
        </authorList>
    </citation>
    <scope>IDENTIFICATION</scope>
</reference>
<dbReference type="Proteomes" id="UP000032180">
    <property type="component" value="Chromosome 3"/>
</dbReference>
<sequence>MRTVGVEEEERVLLLRLRRFLLLLGGWRWSGRDFAAGGAVQAPIGDHSPPEKEVGSGAGAGLGIGFAAAVAVEEDLVAQNARKAWEMAVMPPPKSRPMRLHHQNQR</sequence>
<name>A0A0D9VNZ2_9ORYZ</name>
<dbReference type="AlphaFoldDB" id="A0A0D9VNZ2"/>